<organism evidence="3 4">
    <name type="scientific">Streptomyces corynorhini</name>
    <dbReference type="NCBI Taxonomy" id="2282652"/>
    <lineage>
        <taxon>Bacteria</taxon>
        <taxon>Bacillati</taxon>
        <taxon>Actinomycetota</taxon>
        <taxon>Actinomycetes</taxon>
        <taxon>Kitasatosporales</taxon>
        <taxon>Streptomycetaceae</taxon>
        <taxon>Streptomyces</taxon>
    </lineage>
</organism>
<evidence type="ECO:0000256" key="1">
    <source>
        <dbReference type="ARBA" id="ARBA00022527"/>
    </source>
</evidence>
<dbReference type="RefSeq" id="WP_114623007.1">
    <property type="nucleotide sequence ID" value="NZ_QQNA01000050.1"/>
</dbReference>
<dbReference type="PANTHER" id="PTHR35526:SF3">
    <property type="entry name" value="ANTI-SIGMA-F FACTOR RSBW"/>
    <property type="match status" value="1"/>
</dbReference>
<dbReference type="Pfam" id="PF13581">
    <property type="entry name" value="HATPase_c_2"/>
    <property type="match status" value="1"/>
</dbReference>
<keyword evidence="1" id="KW-0808">Transferase</keyword>
<protein>
    <submittedName>
        <fullName evidence="3">ATP-binding protein</fullName>
    </submittedName>
</protein>
<dbReference type="Gene3D" id="3.30.565.10">
    <property type="entry name" value="Histidine kinase-like ATPase, C-terminal domain"/>
    <property type="match status" value="1"/>
</dbReference>
<dbReference type="Proteomes" id="UP000253741">
    <property type="component" value="Unassembled WGS sequence"/>
</dbReference>
<keyword evidence="3" id="KW-0067">ATP-binding</keyword>
<keyword evidence="3" id="KW-0547">Nucleotide-binding</keyword>
<proteinExistence type="predicted"/>
<feature type="domain" description="Histidine kinase/HSP90-like ATPase" evidence="2">
    <location>
        <begin position="15"/>
        <end position="125"/>
    </location>
</feature>
<gene>
    <name evidence="3" type="ORF">DVH02_07985</name>
</gene>
<dbReference type="PANTHER" id="PTHR35526">
    <property type="entry name" value="ANTI-SIGMA-F FACTOR RSBW-RELATED"/>
    <property type="match status" value="1"/>
</dbReference>
<keyword evidence="4" id="KW-1185">Reference proteome</keyword>
<evidence type="ECO:0000259" key="2">
    <source>
        <dbReference type="Pfam" id="PF13581"/>
    </source>
</evidence>
<accession>A0A370BG69</accession>
<evidence type="ECO:0000313" key="4">
    <source>
        <dbReference type="Proteomes" id="UP000253741"/>
    </source>
</evidence>
<dbReference type="InterPro" id="IPR036890">
    <property type="entry name" value="HATPase_C_sf"/>
</dbReference>
<dbReference type="OrthoDB" id="4251531at2"/>
<comment type="caution">
    <text evidence="3">The sequence shown here is derived from an EMBL/GenBank/DDBJ whole genome shotgun (WGS) entry which is preliminary data.</text>
</comment>
<dbReference type="GO" id="GO:0004674">
    <property type="term" value="F:protein serine/threonine kinase activity"/>
    <property type="evidence" value="ECO:0007669"/>
    <property type="project" value="UniProtKB-KW"/>
</dbReference>
<dbReference type="AlphaFoldDB" id="A0A370BG69"/>
<dbReference type="CDD" id="cd16936">
    <property type="entry name" value="HATPase_RsbW-like"/>
    <property type="match status" value="1"/>
</dbReference>
<reference evidence="3 4" key="1">
    <citation type="submission" date="2018-07" db="EMBL/GenBank/DDBJ databases">
        <title>Streptomyces species from bats.</title>
        <authorList>
            <person name="Dunlap C."/>
        </authorList>
    </citation>
    <scope>NUCLEOTIDE SEQUENCE [LARGE SCALE GENOMIC DNA]</scope>
    <source>
        <strain evidence="3 4">AC230</strain>
    </source>
</reference>
<dbReference type="GO" id="GO:0005524">
    <property type="term" value="F:ATP binding"/>
    <property type="evidence" value="ECO:0007669"/>
    <property type="project" value="UniProtKB-KW"/>
</dbReference>
<keyword evidence="1" id="KW-0723">Serine/threonine-protein kinase</keyword>
<dbReference type="EMBL" id="QQNA01000050">
    <property type="protein sequence ID" value="RDG38666.1"/>
    <property type="molecule type" value="Genomic_DNA"/>
</dbReference>
<name>A0A370BG69_9ACTN</name>
<sequence>MSGRTHTKRFRILNHSVPAARQHVESLLTEWKLDALIETAALITSEFTTNVVQHARGAGEFFELGVRRRDGVLVVEVSDSFQWRMPALCRPAAEDLGGRGLLLVDALADTWGVRPRDPGKTVWAQLRIRREASPLCRT</sequence>
<dbReference type="InterPro" id="IPR003594">
    <property type="entry name" value="HATPase_dom"/>
</dbReference>
<dbReference type="InterPro" id="IPR050267">
    <property type="entry name" value="Anti-sigma-factor_SerPK"/>
</dbReference>
<evidence type="ECO:0000313" key="3">
    <source>
        <dbReference type="EMBL" id="RDG38666.1"/>
    </source>
</evidence>
<keyword evidence="1" id="KW-0418">Kinase</keyword>